<dbReference type="Gene3D" id="1.25.10.10">
    <property type="entry name" value="Leucine-rich Repeat Variant"/>
    <property type="match status" value="2"/>
</dbReference>
<gene>
    <name evidence="2" type="ORF">HICCMSTLAB_LOCUS10070</name>
</gene>
<evidence type="ECO:0000313" key="2">
    <source>
        <dbReference type="EMBL" id="CAG5100997.1"/>
    </source>
</evidence>
<keyword evidence="3" id="KW-1185">Reference proteome</keyword>
<sequence length="533" mass="58914">MVRVIKQETYDEVVKENIEDLSMTPEEAIEDAIKQFEAQGIDLTNIIKDLALNDNSNVIQSCLENLSTASENKNYEDVPRVLESLKTELDKDIARRVFASKENAYPIILALIKDTKDDVSILKPALKAMTSLMTGNPDLLDSAGIDLQIELLDSQEDVECTKNILRWIKECCIKHEMNRQNLVKAGIIDRIMRILNKKEKTSSELRDACGVVRALVLDDDVRLEFGKAHEHASQLAKVAIDILTNLLSEFKDDEDVVGDLMATLASLVVRNEYCQDVEDAGGLTLILEVMINHADSEKLNGQALKLLSALAGNDNVKSHIVTCGSCPLIVSAISRFKSSESVVAAGFSCISALTLRSSSNAGVFYDCGAPIVMLDAIKQFPKSHKTLRHACRAIRNMAVKNRAESREFVAYGVESLLADAIKNHGVAVEAEAKAALRDLGLKVDLKEPWTAPIMMLDEMKQFPKSHKTLRHACRAIRNIAREFVAYGVKPLFAETFKNHGVAVEAEAKAALRDLGLKVERKEPWTGKGIALYN</sequence>
<dbReference type="InterPro" id="IPR016024">
    <property type="entry name" value="ARM-type_fold"/>
</dbReference>
<keyword evidence="1" id="KW-0677">Repeat</keyword>
<dbReference type="OrthoDB" id="449062at2759"/>
<protein>
    <submittedName>
        <fullName evidence="2">Similar to CG5721: Armadillo repeat-containing protein 6 homolog (Drosophila melanogaster)</fullName>
    </submittedName>
</protein>
<dbReference type="PANTHER" id="PTHR22895">
    <property type="entry name" value="ARMADILLO REPEAT-CONTAINING PROTEIN 6"/>
    <property type="match status" value="1"/>
</dbReference>
<evidence type="ECO:0000313" key="3">
    <source>
        <dbReference type="Proteomes" id="UP000786811"/>
    </source>
</evidence>
<dbReference type="EMBL" id="CAJNRD030001122">
    <property type="protein sequence ID" value="CAG5100997.1"/>
    <property type="molecule type" value="Genomic_DNA"/>
</dbReference>
<dbReference type="InterPro" id="IPR000225">
    <property type="entry name" value="Armadillo"/>
</dbReference>
<organism evidence="2 3">
    <name type="scientific">Cotesia congregata</name>
    <name type="common">Parasitoid wasp</name>
    <name type="synonym">Apanteles congregatus</name>
    <dbReference type="NCBI Taxonomy" id="51543"/>
    <lineage>
        <taxon>Eukaryota</taxon>
        <taxon>Metazoa</taxon>
        <taxon>Ecdysozoa</taxon>
        <taxon>Arthropoda</taxon>
        <taxon>Hexapoda</taxon>
        <taxon>Insecta</taxon>
        <taxon>Pterygota</taxon>
        <taxon>Neoptera</taxon>
        <taxon>Endopterygota</taxon>
        <taxon>Hymenoptera</taxon>
        <taxon>Apocrita</taxon>
        <taxon>Ichneumonoidea</taxon>
        <taxon>Braconidae</taxon>
        <taxon>Microgastrinae</taxon>
        <taxon>Cotesia</taxon>
    </lineage>
</organism>
<name>A0A8J2HJJ0_COTCN</name>
<dbReference type="SMART" id="SM00185">
    <property type="entry name" value="ARM"/>
    <property type="match status" value="5"/>
</dbReference>
<accession>A0A8J2HJJ0</accession>
<dbReference type="PANTHER" id="PTHR22895:SF0">
    <property type="entry name" value="ARMADILLO REPEAT-CONTAINING PROTEIN 6"/>
    <property type="match status" value="1"/>
</dbReference>
<dbReference type="InterPro" id="IPR011989">
    <property type="entry name" value="ARM-like"/>
</dbReference>
<proteinExistence type="predicted"/>
<dbReference type="GO" id="GO:0002244">
    <property type="term" value="P:hematopoietic progenitor cell differentiation"/>
    <property type="evidence" value="ECO:0007669"/>
    <property type="project" value="TreeGrafter"/>
</dbReference>
<comment type="caution">
    <text evidence="2">The sequence shown here is derived from an EMBL/GenBank/DDBJ whole genome shotgun (WGS) entry which is preliminary data.</text>
</comment>
<dbReference type="SUPFAM" id="SSF48371">
    <property type="entry name" value="ARM repeat"/>
    <property type="match status" value="1"/>
</dbReference>
<dbReference type="AlphaFoldDB" id="A0A8J2HJJ0"/>
<evidence type="ECO:0000256" key="1">
    <source>
        <dbReference type="ARBA" id="ARBA00022737"/>
    </source>
</evidence>
<dbReference type="Proteomes" id="UP000786811">
    <property type="component" value="Unassembled WGS sequence"/>
</dbReference>
<reference evidence="2" key="1">
    <citation type="submission" date="2021-04" db="EMBL/GenBank/DDBJ databases">
        <authorList>
            <person name="Chebbi M.A.C M."/>
        </authorList>
    </citation>
    <scope>NUCLEOTIDE SEQUENCE</scope>
</reference>